<comment type="caution">
    <text evidence="1">The sequence shown here is derived from an EMBL/GenBank/DDBJ whole genome shotgun (WGS) entry which is preliminary data.</text>
</comment>
<name>A0AAD5A1Q6_SILAS</name>
<organism evidence="1 2">
    <name type="scientific">Silurus asotus</name>
    <name type="common">Amur catfish</name>
    <name type="synonym">Parasilurus asotus</name>
    <dbReference type="NCBI Taxonomy" id="30991"/>
    <lineage>
        <taxon>Eukaryota</taxon>
        <taxon>Metazoa</taxon>
        <taxon>Chordata</taxon>
        <taxon>Craniata</taxon>
        <taxon>Vertebrata</taxon>
        <taxon>Euteleostomi</taxon>
        <taxon>Actinopterygii</taxon>
        <taxon>Neopterygii</taxon>
        <taxon>Teleostei</taxon>
        <taxon>Ostariophysi</taxon>
        <taxon>Siluriformes</taxon>
        <taxon>Siluridae</taxon>
        <taxon>Silurus</taxon>
    </lineage>
</organism>
<evidence type="ECO:0000313" key="2">
    <source>
        <dbReference type="Proteomes" id="UP001205998"/>
    </source>
</evidence>
<feature type="non-terminal residue" evidence="1">
    <location>
        <position position="183"/>
    </location>
</feature>
<protein>
    <recommendedName>
        <fullName evidence="3">Reverse transcriptase</fullName>
    </recommendedName>
</protein>
<dbReference type="PANTHER" id="PTHR33332">
    <property type="entry name" value="REVERSE TRANSCRIPTASE DOMAIN-CONTAINING PROTEIN"/>
    <property type="match status" value="1"/>
</dbReference>
<keyword evidence="2" id="KW-1185">Reference proteome</keyword>
<feature type="non-terminal residue" evidence="1">
    <location>
        <position position="1"/>
    </location>
</feature>
<gene>
    <name evidence="1" type="ORF">C0J50_9626</name>
</gene>
<sequence length="183" mass="20490">VTTSSTVKDLGVILDSNLSFKYHINQVTTTAFFHLRNISKLRNMLSISDAEKLVHAFMTSRIDYCNALLGGCPASLINKLQLVQNAAARVLTRARKYDHITPILSSLHWLPVKFRIDYKLLLLTYKALNGLAPIYLSSLLTRYNPPRSLRSQNSGLLVVPRIAKSTKGGRAFSHLAPKLWNSL</sequence>
<evidence type="ECO:0000313" key="1">
    <source>
        <dbReference type="EMBL" id="KAI5608133.1"/>
    </source>
</evidence>
<dbReference type="Proteomes" id="UP001205998">
    <property type="component" value="Unassembled WGS sequence"/>
</dbReference>
<accession>A0AAD5A1Q6</accession>
<dbReference type="AlphaFoldDB" id="A0AAD5A1Q6"/>
<reference evidence="1" key="1">
    <citation type="submission" date="2018-07" db="EMBL/GenBank/DDBJ databases">
        <title>Comparative genomics of catfishes provides insights into carnivory and benthic adaptation.</title>
        <authorList>
            <person name="Zhang Y."/>
            <person name="Wang D."/>
            <person name="Peng Z."/>
            <person name="Zheng S."/>
            <person name="Shao F."/>
            <person name="Tao W."/>
        </authorList>
    </citation>
    <scope>NUCLEOTIDE SEQUENCE</scope>
    <source>
        <strain evidence="1">Chongqing</strain>
    </source>
</reference>
<dbReference type="EMBL" id="MU585527">
    <property type="protein sequence ID" value="KAI5608133.1"/>
    <property type="molecule type" value="Genomic_DNA"/>
</dbReference>
<evidence type="ECO:0008006" key="3">
    <source>
        <dbReference type="Google" id="ProtNLM"/>
    </source>
</evidence>
<proteinExistence type="predicted"/>